<dbReference type="EMBL" id="AM114193">
    <property type="protein sequence ID" value="CAJ37865.1"/>
    <property type="molecule type" value="Genomic_DNA"/>
</dbReference>
<dbReference type="AlphaFoldDB" id="Q0W178"/>
<dbReference type="Proteomes" id="UP000000663">
    <property type="component" value="Chromosome"/>
</dbReference>
<dbReference type="KEGG" id="rci:RRC92"/>
<organism evidence="1 2">
    <name type="scientific">Methanocella arvoryzae (strain DSM 22066 / NBRC 105507 / MRE50)</name>
    <dbReference type="NCBI Taxonomy" id="351160"/>
    <lineage>
        <taxon>Archaea</taxon>
        <taxon>Methanobacteriati</taxon>
        <taxon>Methanobacteriota</taxon>
        <taxon>Stenosarchaea group</taxon>
        <taxon>Methanomicrobia</taxon>
        <taxon>Methanocellales</taxon>
        <taxon>Methanocellaceae</taxon>
        <taxon>Methanocella</taxon>
    </lineage>
</organism>
<dbReference type="eggNOG" id="arCOG04998">
    <property type="taxonomic scope" value="Archaea"/>
</dbReference>
<evidence type="ECO:0000313" key="2">
    <source>
        <dbReference type="Proteomes" id="UP000000663"/>
    </source>
</evidence>
<reference evidence="1 2" key="1">
    <citation type="journal article" date="2006" name="Science">
        <title>Genome of rice cluster I archaea -- the key methane producers in the rice rhizosphere.</title>
        <authorList>
            <person name="Erkel C."/>
            <person name="Kube M."/>
            <person name="Reinhardt R."/>
            <person name="Liesack W."/>
        </authorList>
    </citation>
    <scope>NUCLEOTIDE SEQUENCE [LARGE SCALE GENOMIC DNA]</scope>
    <source>
        <strain evidence="2">DSM 22066 / NBRC 105507 / MRE50</strain>
    </source>
</reference>
<protein>
    <recommendedName>
        <fullName evidence="3">Glutamine amidotransferase domain-containing protein</fullName>
    </recommendedName>
</protein>
<dbReference type="InterPro" id="IPR029062">
    <property type="entry name" value="Class_I_gatase-like"/>
</dbReference>
<accession>Q0W178</accession>
<evidence type="ECO:0000313" key="1">
    <source>
        <dbReference type="EMBL" id="CAJ37865.1"/>
    </source>
</evidence>
<sequence length="188" mass="20960">MTDALFLSDRGNAFSQAFEELGFTCHQVTPGAFGSPFCMPCKLLIIPSGFADPKYYKILSAIERNSDKITQFVEHGGVLLVFGAMLDDYTYDWLPMTLSYHMKFKAVDVTLVDTADPAASFIPPGKLDCDGYFTEWEGNVVMAREENRPVLISKKIGDGYVVASALHQYPSRQFLEWACGKERCACLI</sequence>
<dbReference type="SUPFAM" id="SSF52317">
    <property type="entry name" value="Class I glutamine amidotransferase-like"/>
    <property type="match status" value="1"/>
</dbReference>
<name>Q0W178_METAR</name>
<dbReference type="STRING" id="351160.RRC92"/>
<dbReference type="OrthoDB" id="130109at2157"/>
<proteinExistence type="predicted"/>
<keyword evidence="2" id="KW-1185">Reference proteome</keyword>
<dbReference type="RefSeq" id="WP_012034726.1">
    <property type="nucleotide sequence ID" value="NC_009464.1"/>
</dbReference>
<gene>
    <name evidence="1" type="ORF">RRC92</name>
</gene>
<evidence type="ECO:0008006" key="3">
    <source>
        <dbReference type="Google" id="ProtNLM"/>
    </source>
</evidence>
<dbReference type="GeneID" id="5145319"/>